<evidence type="ECO:0000256" key="4">
    <source>
        <dbReference type="ARBA" id="ARBA00022989"/>
    </source>
</evidence>
<evidence type="ECO:0000256" key="1">
    <source>
        <dbReference type="ARBA" id="ARBA00004651"/>
    </source>
</evidence>
<feature type="transmembrane region" description="Helical" evidence="6">
    <location>
        <begin position="88"/>
        <end position="109"/>
    </location>
</feature>
<feature type="transmembrane region" description="Helical" evidence="6">
    <location>
        <begin position="313"/>
        <end position="335"/>
    </location>
</feature>
<comment type="caution">
    <text evidence="7">The sequence shown here is derived from an EMBL/GenBank/DDBJ whole genome shotgun (WGS) entry which is preliminary data.</text>
</comment>
<keyword evidence="4 6" id="KW-1133">Transmembrane helix</keyword>
<evidence type="ECO:0000256" key="3">
    <source>
        <dbReference type="ARBA" id="ARBA00022692"/>
    </source>
</evidence>
<feature type="transmembrane region" description="Helical" evidence="6">
    <location>
        <begin position="436"/>
        <end position="458"/>
    </location>
</feature>
<feature type="transmembrane region" description="Helical" evidence="6">
    <location>
        <begin position="223"/>
        <end position="242"/>
    </location>
</feature>
<evidence type="ECO:0000313" key="7">
    <source>
        <dbReference type="EMBL" id="MCI2283343.1"/>
    </source>
</evidence>
<gene>
    <name evidence="7" type="ORF">L3081_07935</name>
</gene>
<feature type="transmembrane region" description="Helical" evidence="6">
    <location>
        <begin position="377"/>
        <end position="394"/>
    </location>
</feature>
<feature type="transmembrane region" description="Helical" evidence="6">
    <location>
        <begin position="164"/>
        <end position="189"/>
    </location>
</feature>
<feature type="transmembrane region" description="Helical" evidence="6">
    <location>
        <begin position="195"/>
        <end position="211"/>
    </location>
</feature>
<dbReference type="EMBL" id="JAKKSL010000001">
    <property type="protein sequence ID" value="MCI2283343.1"/>
    <property type="molecule type" value="Genomic_DNA"/>
</dbReference>
<dbReference type="InterPro" id="IPR050833">
    <property type="entry name" value="Poly_Biosynth_Transport"/>
</dbReference>
<feature type="transmembrane region" description="Helical" evidence="6">
    <location>
        <begin position="12"/>
        <end position="32"/>
    </location>
</feature>
<feature type="transmembrane region" description="Helical" evidence="6">
    <location>
        <begin position="400"/>
        <end position="424"/>
    </location>
</feature>
<feature type="transmembrane region" description="Helical" evidence="6">
    <location>
        <begin position="44"/>
        <end position="68"/>
    </location>
</feature>
<feature type="transmembrane region" description="Helical" evidence="6">
    <location>
        <begin position="341"/>
        <end position="365"/>
    </location>
</feature>
<dbReference type="InterPro" id="IPR002797">
    <property type="entry name" value="Polysacc_synth"/>
</dbReference>
<dbReference type="Proteomes" id="UP001139646">
    <property type="component" value="Unassembled WGS sequence"/>
</dbReference>
<comment type="subcellular location">
    <subcellularLocation>
        <location evidence="1">Cell membrane</location>
        <topology evidence="1">Multi-pass membrane protein</topology>
    </subcellularLocation>
</comment>
<dbReference type="PANTHER" id="PTHR30250:SF26">
    <property type="entry name" value="PSMA PROTEIN"/>
    <property type="match status" value="1"/>
</dbReference>
<name>A0ABS9WZD8_9GAMM</name>
<dbReference type="PANTHER" id="PTHR30250">
    <property type="entry name" value="PST FAMILY PREDICTED COLANIC ACID TRANSPORTER"/>
    <property type="match status" value="1"/>
</dbReference>
<feature type="transmembrane region" description="Helical" evidence="6">
    <location>
        <begin position="262"/>
        <end position="285"/>
    </location>
</feature>
<protein>
    <submittedName>
        <fullName evidence="7">Oligosaccharide flippase family protein</fullName>
    </submittedName>
</protein>
<reference evidence="7" key="1">
    <citation type="submission" date="2022-01" db="EMBL/GenBank/DDBJ databases">
        <title>Colwellia maritima, isolated from seawater.</title>
        <authorList>
            <person name="Kristyanto S."/>
            <person name="Jung J."/>
            <person name="Jeon C.O."/>
        </authorList>
    </citation>
    <scope>NUCLEOTIDE SEQUENCE</scope>
    <source>
        <strain evidence="7">MSW7</strain>
    </source>
</reference>
<accession>A0ABS9WZD8</accession>
<feature type="transmembrane region" description="Helical" evidence="6">
    <location>
        <begin position="129"/>
        <end position="152"/>
    </location>
</feature>
<evidence type="ECO:0000313" key="8">
    <source>
        <dbReference type="Proteomes" id="UP001139646"/>
    </source>
</evidence>
<proteinExistence type="predicted"/>
<evidence type="ECO:0000256" key="2">
    <source>
        <dbReference type="ARBA" id="ARBA00022475"/>
    </source>
</evidence>
<keyword evidence="8" id="KW-1185">Reference proteome</keyword>
<evidence type="ECO:0000256" key="6">
    <source>
        <dbReference type="SAM" id="Phobius"/>
    </source>
</evidence>
<keyword evidence="5 6" id="KW-0472">Membrane</keyword>
<sequence>MFNSERKTGIVLGQISIALRNALGLLLIPFIIHHVGVNNYGVYSLVSSLALYLVVLEFGLSNTVVRYLSKYNAENNKAAESQFLGMMLSIYVVICCLVISAGLTLWYFMPALFSEGLTPLEITLLQQSFLILLVNIIITLMANSFTGVITAYEKFTFQMSSQIVLFLIRCSAVFFALVLGYGVLVIVAIDTVINALHTLLKLFYVFFRLKVRIHFIWPNIELLKEVFIYTGFIAIGVIINQINWRLDNFILGVLTNSQTLGVFNIGLQLILSYIAFASAISNVFTPKLFKMVTLKANLTELTQELINIGRLQMMVLGFVLSAFIVFGALFIQLFVGDEFALAYWVALLPMLPFTFVLAQTSATSILQAMNKHKTRSLLLLATAVINIVISVLLVKNIGLLGASIGTCFSLVIGELLLVNIYLVRSIGIDMVSFYRIIIRSTVPGIIFTSCLGGSYRLIFQQHGLV</sequence>
<organism evidence="7 8">
    <name type="scientific">Colwellia maritima</name>
    <dbReference type="NCBI Taxonomy" id="2912588"/>
    <lineage>
        <taxon>Bacteria</taxon>
        <taxon>Pseudomonadati</taxon>
        <taxon>Pseudomonadota</taxon>
        <taxon>Gammaproteobacteria</taxon>
        <taxon>Alteromonadales</taxon>
        <taxon>Colwelliaceae</taxon>
        <taxon>Colwellia</taxon>
    </lineage>
</organism>
<dbReference type="RefSeq" id="WP_242284730.1">
    <property type="nucleotide sequence ID" value="NZ_JAKKSL010000001.1"/>
</dbReference>
<keyword evidence="2" id="KW-1003">Cell membrane</keyword>
<evidence type="ECO:0000256" key="5">
    <source>
        <dbReference type="ARBA" id="ARBA00023136"/>
    </source>
</evidence>
<dbReference type="Pfam" id="PF01943">
    <property type="entry name" value="Polysacc_synt"/>
    <property type="match status" value="1"/>
</dbReference>
<keyword evidence="3 6" id="KW-0812">Transmembrane</keyword>